<feature type="region of interest" description="Disordered" evidence="16">
    <location>
        <begin position="32"/>
        <end position="97"/>
    </location>
</feature>
<sequence length="483" mass="52774">MGNTCIGPSAPSDRHSFFNTVSLAVLWRPPAAADRAEPSPTAEPSSSTPCSPPSRAPNPVTISDSEHPPHSTSTALGPAAPPNPNGKPKPKPKVKRVQSAGLLAGSVLKRDSERLKDVYTLGKKLGQGQFGTTYQCVEKATGKHFACKSIAKRKLVTDEDVEDVRREIQIMHHLAGHPNVVSIVGAYEDAVAVHLVMELCAGGELFDRIIQRGHYSEKAAAQLARVIIGVVEACHSLGVMHRDLKPENFLFVNQKEDAPLKAIDFGLSIFFKPGEIFSDVVGSPYYVAPEVLKKRYGCEVDVWSAGVIIYILLSGVPPFWADEIAGLKEMFKMLDTDNSGQITLEELKIGLKRVGANLKDSEITTLMEAADIDNSGSIDYGEFLAATLHLNKVEREDNLFAAFSYFDKDGSGYITHDELQKACEEFGIEDAHLEDIIHDVDQDNDGRIDYNEFVTMMQKGNNPLGKKGHCQMSFGLREALKLG</sequence>
<proteinExistence type="inferred from homology"/>
<keyword evidence="7 14" id="KW-0547">Nucleotide-binding</keyword>
<dbReference type="PROSITE" id="PS50222">
    <property type="entry name" value="EF_HAND_2"/>
    <property type="match status" value="4"/>
</dbReference>
<feature type="binding site" evidence="14">
    <location>
        <position position="152"/>
    </location>
    <ligand>
        <name>ATP</name>
        <dbReference type="ChEBI" id="CHEBI:30616"/>
    </ligand>
</feature>
<evidence type="ECO:0000256" key="8">
    <source>
        <dbReference type="ARBA" id="ARBA00022777"/>
    </source>
</evidence>
<dbReference type="FunFam" id="1.10.238.10:FF:000178">
    <property type="entry name" value="Calmodulin-2 A"/>
    <property type="match status" value="1"/>
</dbReference>
<evidence type="ECO:0000256" key="5">
    <source>
        <dbReference type="ARBA" id="ARBA00022723"/>
    </source>
</evidence>
<dbReference type="Pfam" id="PF13499">
    <property type="entry name" value="EF-hand_7"/>
    <property type="match status" value="1"/>
</dbReference>
<dbReference type="PROSITE" id="PS00108">
    <property type="entry name" value="PROTEIN_KINASE_ST"/>
    <property type="match status" value="1"/>
</dbReference>
<evidence type="ECO:0000313" key="17">
    <source>
        <dbReference type="EMBL" id="ONM27919.1"/>
    </source>
</evidence>
<gene>
    <name evidence="17" type="ORF">ZEAMMB73_Zm00001d007912</name>
</gene>
<comment type="function">
    <text evidence="1">Potential calcium sensor.</text>
</comment>
<dbReference type="InterPro" id="IPR050205">
    <property type="entry name" value="CDPK_Ser/Thr_kinases"/>
</dbReference>
<dbReference type="Gene3D" id="3.30.200.20">
    <property type="entry name" value="Phosphorylase Kinase, domain 1"/>
    <property type="match status" value="1"/>
</dbReference>
<dbReference type="Pfam" id="PF00069">
    <property type="entry name" value="Pkinase"/>
    <property type="match status" value="1"/>
</dbReference>
<dbReference type="EMBL" id="CM007648">
    <property type="protein sequence ID" value="ONM27919.1"/>
    <property type="molecule type" value="Genomic_DNA"/>
</dbReference>
<dbReference type="FunFam" id="3.30.200.20:FF:000004">
    <property type="entry name" value="Calcium-dependent protein kinase 1"/>
    <property type="match status" value="1"/>
</dbReference>
<dbReference type="InterPro" id="IPR000719">
    <property type="entry name" value="Prot_kinase_dom"/>
</dbReference>
<feature type="compositionally biased region" description="Low complexity" evidence="16">
    <location>
        <begin position="38"/>
        <end position="49"/>
    </location>
</feature>
<dbReference type="InterPro" id="IPR011992">
    <property type="entry name" value="EF-hand-dom_pair"/>
</dbReference>
<dbReference type="CDD" id="cd05117">
    <property type="entry name" value="STKc_CAMK"/>
    <property type="match status" value="1"/>
</dbReference>
<keyword evidence="10 14" id="KW-0067">ATP-binding</keyword>
<dbReference type="InterPro" id="IPR017441">
    <property type="entry name" value="Protein_kinase_ATP_BS"/>
</dbReference>
<dbReference type="GO" id="GO:0043226">
    <property type="term" value="C:organelle"/>
    <property type="evidence" value="ECO:0007669"/>
    <property type="project" value="UniProtKB-ARBA"/>
</dbReference>
<dbReference type="GO" id="GO:0005509">
    <property type="term" value="F:calcium ion binding"/>
    <property type="evidence" value="ECO:0007669"/>
    <property type="project" value="InterPro"/>
</dbReference>
<evidence type="ECO:0000256" key="2">
    <source>
        <dbReference type="ARBA" id="ARBA00012513"/>
    </source>
</evidence>
<dbReference type="Gene3D" id="1.10.510.10">
    <property type="entry name" value="Transferase(Phosphotransferase) domain 1"/>
    <property type="match status" value="1"/>
</dbReference>
<dbReference type="FunFam" id="1.10.238.10:FF:000086">
    <property type="entry name" value="calcium-dependent protein kinase SK5"/>
    <property type="match status" value="1"/>
</dbReference>
<dbReference type="EC" id="2.7.11.1" evidence="2"/>
<dbReference type="SUPFAM" id="SSF47473">
    <property type="entry name" value="EF-hand"/>
    <property type="match status" value="1"/>
</dbReference>
<organism evidence="17">
    <name type="scientific">Zea mays</name>
    <name type="common">Maize</name>
    <dbReference type="NCBI Taxonomy" id="4577"/>
    <lineage>
        <taxon>Eukaryota</taxon>
        <taxon>Viridiplantae</taxon>
        <taxon>Streptophyta</taxon>
        <taxon>Embryophyta</taxon>
        <taxon>Tracheophyta</taxon>
        <taxon>Spermatophyta</taxon>
        <taxon>Magnoliopsida</taxon>
        <taxon>Liliopsida</taxon>
        <taxon>Poales</taxon>
        <taxon>Poaceae</taxon>
        <taxon>PACMAD clade</taxon>
        <taxon>Panicoideae</taxon>
        <taxon>Andropogonodae</taxon>
        <taxon>Andropogoneae</taxon>
        <taxon>Tripsacinae</taxon>
        <taxon>Zea</taxon>
    </lineage>
</organism>
<comment type="catalytic activity">
    <reaction evidence="13">
        <text>L-seryl-[protein] + ATP = O-phospho-L-seryl-[protein] + ADP + H(+)</text>
        <dbReference type="Rhea" id="RHEA:17989"/>
        <dbReference type="Rhea" id="RHEA-COMP:9863"/>
        <dbReference type="Rhea" id="RHEA-COMP:11604"/>
        <dbReference type="ChEBI" id="CHEBI:15378"/>
        <dbReference type="ChEBI" id="CHEBI:29999"/>
        <dbReference type="ChEBI" id="CHEBI:30616"/>
        <dbReference type="ChEBI" id="CHEBI:83421"/>
        <dbReference type="ChEBI" id="CHEBI:456216"/>
        <dbReference type="EC" id="2.7.11.1"/>
    </reaction>
</comment>
<protein>
    <recommendedName>
        <fullName evidence="2">non-specific serine/threonine protein kinase</fullName>
        <ecNumber evidence="2">2.7.11.1</ecNumber>
    </recommendedName>
</protein>
<evidence type="ECO:0000256" key="16">
    <source>
        <dbReference type="SAM" id="MobiDB-lite"/>
    </source>
</evidence>
<keyword evidence="3 15" id="KW-0723">Serine/threonine-protein kinase</keyword>
<keyword evidence="8 17" id="KW-0418">Kinase</keyword>
<comment type="catalytic activity">
    <reaction evidence="12">
        <text>L-threonyl-[protein] + ATP = O-phospho-L-threonyl-[protein] + ADP + H(+)</text>
        <dbReference type="Rhea" id="RHEA:46608"/>
        <dbReference type="Rhea" id="RHEA-COMP:11060"/>
        <dbReference type="Rhea" id="RHEA-COMP:11605"/>
        <dbReference type="ChEBI" id="CHEBI:15378"/>
        <dbReference type="ChEBI" id="CHEBI:30013"/>
        <dbReference type="ChEBI" id="CHEBI:30616"/>
        <dbReference type="ChEBI" id="CHEBI:61977"/>
        <dbReference type="ChEBI" id="CHEBI:456216"/>
        <dbReference type="EC" id="2.7.11.1"/>
    </reaction>
</comment>
<evidence type="ECO:0000256" key="7">
    <source>
        <dbReference type="ARBA" id="ARBA00022741"/>
    </source>
</evidence>
<evidence type="ECO:0000256" key="4">
    <source>
        <dbReference type="ARBA" id="ARBA00022679"/>
    </source>
</evidence>
<dbReference type="PROSITE" id="PS00018">
    <property type="entry name" value="EF_HAND_1"/>
    <property type="match status" value="4"/>
</dbReference>
<evidence type="ECO:0000256" key="3">
    <source>
        <dbReference type="ARBA" id="ARBA00022527"/>
    </source>
</evidence>
<dbReference type="PANTHER" id="PTHR24349">
    <property type="entry name" value="SERINE/THREONINE-PROTEIN KINASE"/>
    <property type="match status" value="1"/>
</dbReference>
<dbReference type="Pfam" id="PF13833">
    <property type="entry name" value="EF-hand_8"/>
    <property type="match status" value="1"/>
</dbReference>
<dbReference type="InterPro" id="IPR018247">
    <property type="entry name" value="EF_Hand_1_Ca_BS"/>
</dbReference>
<evidence type="ECO:0000256" key="11">
    <source>
        <dbReference type="ARBA" id="ARBA00024334"/>
    </source>
</evidence>
<dbReference type="Gene3D" id="1.10.238.10">
    <property type="entry name" value="EF-hand"/>
    <property type="match status" value="2"/>
</dbReference>
<dbReference type="InterPro" id="IPR008271">
    <property type="entry name" value="Ser/Thr_kinase_AS"/>
</dbReference>
<dbReference type="SMART" id="SM00054">
    <property type="entry name" value="EFh"/>
    <property type="match status" value="4"/>
</dbReference>
<evidence type="ECO:0000256" key="9">
    <source>
        <dbReference type="ARBA" id="ARBA00022837"/>
    </source>
</evidence>
<dbReference type="ExpressionAtlas" id="A0A1D6F9X4">
    <property type="expression patterns" value="baseline and differential"/>
</dbReference>
<keyword evidence="4" id="KW-0808">Transferase</keyword>
<comment type="similarity">
    <text evidence="11">Belongs to the protein kinase superfamily. Ser/Thr protein kinase family. CDPK subfamily.</text>
</comment>
<dbReference type="InterPro" id="IPR011009">
    <property type="entry name" value="Kinase-like_dom_sf"/>
</dbReference>
<evidence type="ECO:0000256" key="6">
    <source>
        <dbReference type="ARBA" id="ARBA00022737"/>
    </source>
</evidence>
<dbReference type="GO" id="GO:0004674">
    <property type="term" value="F:protein serine/threonine kinase activity"/>
    <property type="evidence" value="ECO:0007669"/>
    <property type="project" value="UniProtKB-KW"/>
</dbReference>
<evidence type="ECO:0000256" key="15">
    <source>
        <dbReference type="RuleBase" id="RU000304"/>
    </source>
</evidence>
<evidence type="ECO:0000256" key="10">
    <source>
        <dbReference type="ARBA" id="ARBA00022840"/>
    </source>
</evidence>
<evidence type="ECO:0000256" key="1">
    <source>
        <dbReference type="ARBA" id="ARBA00003291"/>
    </source>
</evidence>
<dbReference type="CDD" id="cd00051">
    <property type="entry name" value="EFh"/>
    <property type="match status" value="2"/>
</dbReference>
<dbReference type="GO" id="GO:0005524">
    <property type="term" value="F:ATP binding"/>
    <property type="evidence" value="ECO:0007669"/>
    <property type="project" value="UniProtKB-UniRule"/>
</dbReference>
<dbReference type="FunFam" id="1.10.510.10:FF:001294">
    <property type="entry name" value="CDPK-related kinase 3"/>
    <property type="match status" value="1"/>
</dbReference>
<reference evidence="17" key="1">
    <citation type="submission" date="2015-12" db="EMBL/GenBank/DDBJ databases">
        <title>Update maize B73 reference genome by single molecule sequencing technologies.</title>
        <authorList>
            <consortium name="Maize Genome Sequencing Project"/>
            <person name="Ware D."/>
        </authorList>
    </citation>
    <scope>NUCLEOTIDE SEQUENCE [LARGE SCALE GENOMIC DNA]</scope>
    <source>
        <tissue evidence="17">Seedling</tissue>
    </source>
</reference>
<accession>A0A1D6F9X4</accession>
<evidence type="ECO:0000256" key="14">
    <source>
        <dbReference type="PROSITE-ProRule" id="PRU10141"/>
    </source>
</evidence>
<keyword evidence="6" id="KW-0677">Repeat</keyword>
<evidence type="ECO:0000256" key="13">
    <source>
        <dbReference type="ARBA" id="ARBA00048679"/>
    </source>
</evidence>
<dbReference type="PROSITE" id="PS50011">
    <property type="entry name" value="PROTEIN_KINASE_DOM"/>
    <property type="match status" value="1"/>
</dbReference>
<name>A0A1D6F9X4_MAIZE</name>
<keyword evidence="9" id="KW-0106">Calcium</keyword>
<dbReference type="AlphaFoldDB" id="A0A1D6F9X4"/>
<keyword evidence="5" id="KW-0479">Metal-binding</keyword>
<dbReference type="PROSITE" id="PS00107">
    <property type="entry name" value="PROTEIN_KINASE_ATP"/>
    <property type="match status" value="1"/>
</dbReference>
<dbReference type="SMART" id="SM00220">
    <property type="entry name" value="S_TKc"/>
    <property type="match status" value="1"/>
</dbReference>
<dbReference type="SUPFAM" id="SSF56112">
    <property type="entry name" value="Protein kinase-like (PK-like)"/>
    <property type="match status" value="1"/>
</dbReference>
<evidence type="ECO:0000256" key="12">
    <source>
        <dbReference type="ARBA" id="ARBA00047899"/>
    </source>
</evidence>
<dbReference type="InterPro" id="IPR002048">
    <property type="entry name" value="EF_hand_dom"/>
</dbReference>